<protein>
    <submittedName>
        <fullName evidence="1">Uncharacterized protein</fullName>
    </submittedName>
</protein>
<comment type="caution">
    <text evidence="1">The sequence shown here is derived from an EMBL/GenBank/DDBJ whole genome shotgun (WGS) entry which is preliminary data.</text>
</comment>
<keyword evidence="2" id="KW-1185">Reference proteome</keyword>
<reference evidence="1 2" key="1">
    <citation type="journal article" date="2024" name="Plant J.">
        <title>Genome sequences and population genomics reveal climatic adaptation and genomic divergence between two closely related sweetgum species.</title>
        <authorList>
            <person name="Xu W.Q."/>
            <person name="Ren C.Q."/>
            <person name="Zhang X.Y."/>
            <person name="Comes H.P."/>
            <person name="Liu X.H."/>
            <person name="Li Y.G."/>
            <person name="Kettle C.J."/>
            <person name="Jalonen R."/>
            <person name="Gaisberger H."/>
            <person name="Ma Y.Z."/>
            <person name="Qiu Y.X."/>
        </authorList>
    </citation>
    <scope>NUCLEOTIDE SEQUENCE [LARGE SCALE GENOMIC DNA]</scope>
    <source>
        <strain evidence="1">Hangzhou</strain>
    </source>
</reference>
<dbReference type="InterPro" id="IPR004158">
    <property type="entry name" value="DUF247_pln"/>
</dbReference>
<name>A0AAP0S790_LIQFO</name>
<dbReference type="AlphaFoldDB" id="A0AAP0S790"/>
<proteinExistence type="predicted"/>
<accession>A0AAP0S790</accession>
<organism evidence="1 2">
    <name type="scientific">Liquidambar formosana</name>
    <name type="common">Formosan gum</name>
    <dbReference type="NCBI Taxonomy" id="63359"/>
    <lineage>
        <taxon>Eukaryota</taxon>
        <taxon>Viridiplantae</taxon>
        <taxon>Streptophyta</taxon>
        <taxon>Embryophyta</taxon>
        <taxon>Tracheophyta</taxon>
        <taxon>Spermatophyta</taxon>
        <taxon>Magnoliopsida</taxon>
        <taxon>eudicotyledons</taxon>
        <taxon>Gunneridae</taxon>
        <taxon>Pentapetalae</taxon>
        <taxon>Saxifragales</taxon>
        <taxon>Altingiaceae</taxon>
        <taxon>Liquidambar</taxon>
    </lineage>
</organism>
<dbReference type="PANTHER" id="PTHR31170">
    <property type="entry name" value="BNAC04G53230D PROTEIN"/>
    <property type="match status" value="1"/>
</dbReference>
<dbReference type="Pfam" id="PF03140">
    <property type="entry name" value="DUF247"/>
    <property type="match status" value="1"/>
</dbReference>
<sequence length="321" mass="37311">MELERLLLILWKKMDAEASFLQFRDRVRQRIPLSYESPASNDRTPASNWTERIKVTIGILRERSTDVCIFKVPNELRKVNGDAYSPQIVAIGPLHEGEHDLLTMEEHKWRYMLFFLQRTTNEHNTLDDCSKAILDVVERARESYAQDIKFNKYELAEIMLVDGCFILELFLRCSDPHTEPEDSIIHNDRMVSNLQHDLALLENQIPFCILEKLFYIVYPNRPCPASITELALSFFLPAFKLNKEEIKNKCSFLCDSHSHLLDLLHKFYLPPYPKKDQQGKKSFHAPQQDELRLPLTSDPICEDDTTALAEAFPVQTKWVGG</sequence>
<dbReference type="Proteomes" id="UP001415857">
    <property type="component" value="Unassembled WGS sequence"/>
</dbReference>
<gene>
    <name evidence="1" type="ORF">L1049_020286</name>
</gene>
<dbReference type="EMBL" id="JBBPBK010000001">
    <property type="protein sequence ID" value="KAK9292320.1"/>
    <property type="molecule type" value="Genomic_DNA"/>
</dbReference>
<dbReference type="PANTHER" id="PTHR31170:SF20">
    <property type="entry name" value="DUF247 DOMAIN PROTEIN"/>
    <property type="match status" value="1"/>
</dbReference>
<evidence type="ECO:0000313" key="2">
    <source>
        <dbReference type="Proteomes" id="UP001415857"/>
    </source>
</evidence>
<evidence type="ECO:0000313" key="1">
    <source>
        <dbReference type="EMBL" id="KAK9292320.1"/>
    </source>
</evidence>